<dbReference type="InterPro" id="IPR029055">
    <property type="entry name" value="Ntn_hydrolases_N"/>
</dbReference>
<keyword evidence="2" id="KW-0378">Hydrolase</keyword>
<evidence type="ECO:0000313" key="4">
    <source>
        <dbReference type="EMBL" id="GIJ24778.1"/>
    </source>
</evidence>
<dbReference type="PIRSF" id="PIRSF001227">
    <property type="entry name" value="Pen_acylase"/>
    <property type="match status" value="1"/>
</dbReference>
<accession>A0ABQ4J3M6</accession>
<dbReference type="Gene3D" id="2.30.120.10">
    <property type="match status" value="1"/>
</dbReference>
<organism evidence="4 5">
    <name type="scientific">Micromonospora lutea</name>
    <dbReference type="NCBI Taxonomy" id="419825"/>
    <lineage>
        <taxon>Bacteria</taxon>
        <taxon>Bacillati</taxon>
        <taxon>Actinomycetota</taxon>
        <taxon>Actinomycetes</taxon>
        <taxon>Micromonosporales</taxon>
        <taxon>Micromonosporaceae</taxon>
        <taxon>Micromonospora</taxon>
    </lineage>
</organism>
<protein>
    <submittedName>
        <fullName evidence="4">Beta-lactam antibiotic acylase</fullName>
    </submittedName>
</protein>
<dbReference type="InterPro" id="IPR043147">
    <property type="entry name" value="Penicillin_amidase_A-knob"/>
</dbReference>
<keyword evidence="5" id="KW-1185">Reference proteome</keyword>
<gene>
    <name evidence="4" type="ORF">Vlu01_54020</name>
</gene>
<dbReference type="InterPro" id="IPR014395">
    <property type="entry name" value="Pen/GL7ACA/AHL_acylase"/>
</dbReference>
<dbReference type="Gene3D" id="1.10.439.10">
    <property type="entry name" value="Penicillin Amidohydrolase, domain 1"/>
    <property type="match status" value="1"/>
</dbReference>
<dbReference type="Proteomes" id="UP000643165">
    <property type="component" value="Unassembled WGS sequence"/>
</dbReference>
<dbReference type="PANTHER" id="PTHR34218:SF4">
    <property type="entry name" value="ACYL-HOMOSERINE LACTONE ACYLASE QUIP"/>
    <property type="match status" value="1"/>
</dbReference>
<dbReference type="Pfam" id="PF01804">
    <property type="entry name" value="Penicil_amidase"/>
    <property type="match status" value="1"/>
</dbReference>
<dbReference type="InterPro" id="IPR002692">
    <property type="entry name" value="S45"/>
</dbReference>
<dbReference type="PANTHER" id="PTHR34218">
    <property type="entry name" value="PEPTIDASE S45 PENICILLIN AMIDASE"/>
    <property type="match status" value="1"/>
</dbReference>
<dbReference type="InterPro" id="IPR043146">
    <property type="entry name" value="Penicillin_amidase_N_B-knob"/>
</dbReference>
<name>A0ABQ4J3M6_9ACTN</name>
<dbReference type="InterPro" id="IPR023343">
    <property type="entry name" value="Penicillin_amidase_dom1"/>
</dbReference>
<keyword evidence="3" id="KW-0865">Zymogen</keyword>
<evidence type="ECO:0000256" key="3">
    <source>
        <dbReference type="ARBA" id="ARBA00023145"/>
    </source>
</evidence>
<dbReference type="SUPFAM" id="SSF56235">
    <property type="entry name" value="N-terminal nucleophile aminohydrolases (Ntn hydrolases)"/>
    <property type="match status" value="1"/>
</dbReference>
<proteinExistence type="inferred from homology"/>
<sequence length="785" mass="86024">MMVLRDRLRDAGLRLLREPAVRAHPGRGSLRLRGLTDRATVRRDDRGVPWVAADDERDLYFAVGFAQASDRLWQMDVLRRRARGRLAEVLGKPVLPEDVRARRLALDRVARRSLHLLDPESYGCLVAFSDGVNAAIRRLRRRAGLPVEFLLLRYRPDPWTPLDSVLIVKHLGFDLGTNLRQEIFRTRLTEERPGHAVSFFAPRYPADGAVTIRHRGQSGVPRQDHRDVLAPAPSAALSEESRAWLRGLLGGETFPGSNAWAISGRLTRSGAPLLANDPHVLFTQPSIWYQMGLRLSAGTTAYGITVPGLPGLIAGSNTQLAWGITNATVDTQDLCLLEGRAARPTWSQESVISVRGGEDVQVSAAGGDRHVEFDVPGPGDSSRFGLFWSGFIPSTEITSCLRMWRAESYPRFRTALRDFGVPVLNVVVATADDVIALKTAGNVPRRRPGSGLSPAPFDDVAESWQELLTFDELPETVNPTEGYVISANHKLVPDDARVQVGADWVAPYRAERIERLILGSGLITAEQCARWQNDVADGRAARVLPALLAALDARPPTDPLARAGHRLLSEWDGYARADQPAPLIFFRLVQALVERWVSEPLGTDLAASMPDLTLQLDHLILHEEARRELGETEPLPVVVSDALCRAIETIATEHGADPEGWRYDAVHRIDDRHPIGNALPALRGLFGGETTPVAGSGHSVCLMTPDRSGAAIEGAPWRFVAEVGPAEPILRDVLRHGSSGLPGSVHYDDQTQDHATGQMYLNSLAGPSVDARTVLTLLRSRWSPG</sequence>
<comment type="similarity">
    <text evidence="1">Belongs to the peptidase S45 family.</text>
</comment>
<dbReference type="Gene3D" id="3.60.20.10">
    <property type="entry name" value="Glutamine Phosphoribosylpyrophosphate, subunit 1, domain 1"/>
    <property type="match status" value="1"/>
</dbReference>
<dbReference type="Gene3D" id="1.10.1400.10">
    <property type="match status" value="1"/>
</dbReference>
<comment type="caution">
    <text evidence="4">The sequence shown here is derived from an EMBL/GenBank/DDBJ whole genome shotgun (WGS) entry which is preliminary data.</text>
</comment>
<evidence type="ECO:0000256" key="1">
    <source>
        <dbReference type="ARBA" id="ARBA00006586"/>
    </source>
</evidence>
<reference evidence="4 5" key="1">
    <citation type="submission" date="2021-01" db="EMBL/GenBank/DDBJ databases">
        <title>Whole genome shotgun sequence of Verrucosispora lutea NBRC 106530.</title>
        <authorList>
            <person name="Komaki H."/>
            <person name="Tamura T."/>
        </authorList>
    </citation>
    <scope>NUCLEOTIDE SEQUENCE [LARGE SCALE GENOMIC DNA]</scope>
    <source>
        <strain evidence="4 5">NBRC 106530</strain>
    </source>
</reference>
<evidence type="ECO:0000256" key="2">
    <source>
        <dbReference type="ARBA" id="ARBA00022801"/>
    </source>
</evidence>
<evidence type="ECO:0000313" key="5">
    <source>
        <dbReference type="Proteomes" id="UP000643165"/>
    </source>
</evidence>
<dbReference type="EMBL" id="BOPB01000041">
    <property type="protein sequence ID" value="GIJ24778.1"/>
    <property type="molecule type" value="Genomic_DNA"/>
</dbReference>